<reference evidence="2 3" key="1">
    <citation type="submission" date="2024-06" db="EMBL/GenBank/DDBJ databases">
        <title>The Natural Products Discovery Center: Release of the First 8490 Sequenced Strains for Exploring Actinobacteria Biosynthetic Diversity.</title>
        <authorList>
            <person name="Kalkreuter E."/>
            <person name="Kautsar S.A."/>
            <person name="Yang D."/>
            <person name="Bader C.D."/>
            <person name="Teijaro C.N."/>
            <person name="Fluegel L."/>
            <person name="Davis C.M."/>
            <person name="Simpson J.R."/>
            <person name="Lauterbach L."/>
            <person name="Steele A.D."/>
            <person name="Gui C."/>
            <person name="Meng S."/>
            <person name="Li G."/>
            <person name="Viehrig K."/>
            <person name="Ye F."/>
            <person name="Su P."/>
            <person name="Kiefer A.F."/>
            <person name="Nichols A."/>
            <person name="Cepeda A.J."/>
            <person name="Yan W."/>
            <person name="Fan B."/>
            <person name="Jiang Y."/>
            <person name="Adhikari A."/>
            <person name="Zheng C.-J."/>
            <person name="Schuster L."/>
            <person name="Cowan T.M."/>
            <person name="Smanski M.J."/>
            <person name="Chevrette M.G."/>
            <person name="De Carvalho L.P.S."/>
            <person name="Shen B."/>
        </authorList>
    </citation>
    <scope>NUCLEOTIDE SEQUENCE [LARGE SCALE GENOMIC DNA]</scope>
    <source>
        <strain evidence="2 3">NPDC048946</strain>
    </source>
</reference>
<dbReference type="Proteomes" id="UP001551482">
    <property type="component" value="Unassembled WGS sequence"/>
</dbReference>
<keyword evidence="3" id="KW-1185">Reference proteome</keyword>
<accession>A0ABV3DKP8</accession>
<evidence type="ECO:0000256" key="1">
    <source>
        <dbReference type="SAM" id="MobiDB-lite"/>
    </source>
</evidence>
<sequence length="148" mass="15756">MFRWDELDLVCRAAALRDPGLPHPGPLVALLARFAIAADDVDVASFTPILDAAYSHLRTAAGPEAEAYWPSSTEWPGERDLRGASVTWQTDADGDTFPEQPAAHAGTADLHTLRRPPGVKAETEAKAGSDAEIDTDSDAVDEGFPFAA</sequence>
<organism evidence="2 3">
    <name type="scientific">Streptodolium elevatio</name>
    <dbReference type="NCBI Taxonomy" id="3157996"/>
    <lineage>
        <taxon>Bacteria</taxon>
        <taxon>Bacillati</taxon>
        <taxon>Actinomycetota</taxon>
        <taxon>Actinomycetes</taxon>
        <taxon>Kitasatosporales</taxon>
        <taxon>Streptomycetaceae</taxon>
        <taxon>Streptodolium</taxon>
    </lineage>
</organism>
<comment type="caution">
    <text evidence="2">The sequence shown here is derived from an EMBL/GenBank/DDBJ whole genome shotgun (WGS) entry which is preliminary data.</text>
</comment>
<dbReference type="EMBL" id="JBEZFP010000061">
    <property type="protein sequence ID" value="MEU8136334.1"/>
    <property type="molecule type" value="Genomic_DNA"/>
</dbReference>
<dbReference type="RefSeq" id="WP_358356772.1">
    <property type="nucleotide sequence ID" value="NZ_JBEZFP010000061.1"/>
</dbReference>
<protein>
    <submittedName>
        <fullName evidence="2">Uncharacterized protein</fullName>
    </submittedName>
</protein>
<proteinExistence type="predicted"/>
<evidence type="ECO:0000313" key="3">
    <source>
        <dbReference type="Proteomes" id="UP001551482"/>
    </source>
</evidence>
<feature type="compositionally biased region" description="Acidic residues" evidence="1">
    <location>
        <begin position="131"/>
        <end position="141"/>
    </location>
</feature>
<evidence type="ECO:0000313" key="2">
    <source>
        <dbReference type="EMBL" id="MEU8136334.1"/>
    </source>
</evidence>
<name>A0ABV3DKP8_9ACTN</name>
<gene>
    <name evidence="2" type="ORF">AB0C36_22845</name>
</gene>
<feature type="region of interest" description="Disordered" evidence="1">
    <location>
        <begin position="89"/>
        <end position="148"/>
    </location>
</feature>